<evidence type="ECO:0000313" key="3">
    <source>
        <dbReference type="EMBL" id="AWM74756.1"/>
    </source>
</evidence>
<keyword evidence="4" id="KW-1185">Reference proteome</keyword>
<organism evidence="3 4">
    <name type="scientific">Lactobacillus kullabergensis</name>
    <dbReference type="NCBI Taxonomy" id="1218493"/>
    <lineage>
        <taxon>Bacteria</taxon>
        <taxon>Bacillati</taxon>
        <taxon>Bacillota</taxon>
        <taxon>Bacilli</taxon>
        <taxon>Lactobacillales</taxon>
        <taxon>Lactobacillaceae</taxon>
        <taxon>Lactobacillus</taxon>
    </lineage>
</organism>
<dbReference type="Pfam" id="PF13350">
    <property type="entry name" value="Y_phosphatase3"/>
    <property type="match status" value="1"/>
</dbReference>
<reference evidence="3 4" key="1">
    <citation type="submission" date="2018-05" db="EMBL/GenBank/DDBJ databases">
        <title>Reference genomes for bee gut microbiota database.</title>
        <authorList>
            <person name="Ellegaard K.M."/>
        </authorList>
    </citation>
    <scope>NUCLEOTIDE SEQUENCE [LARGE SCALE GENOMIC DNA]</scope>
    <source>
        <strain evidence="3 4">ESL0186</strain>
    </source>
</reference>
<sequence>MKRQPYTLSNVVVERDNDTILIKSDNVFSEKSELFMGDVPIKSNINIKVGESNSGNFKLILPKSKLPKYFVIRSKKYTSNVFAERVLPLENAINVRDMGGYESNDGRTLKWGLLYRGDQLTNLSENDCDLLANYNISTIIDYRSAHERQYHPNKLIPTVVQQYYCDPQSSFSEVSADVVDLKGENEKLVNALESGAIPKRYINDKGRNVIESYEDMVTSSKAQIAYGRALRAMVRCESLPILHHCRGGKDRTGFSSMLFMLLLNIKDEEIVRDYMITKTVRQKRNKMKYDLYHELVERKDYLDYLMAMIDTREIYIMSAIKKIREIFGTSDNYFQQHFGLSMEQIETARNFYLEEGK</sequence>
<evidence type="ECO:0000313" key="4">
    <source>
        <dbReference type="Proteomes" id="UP000246036"/>
    </source>
</evidence>
<dbReference type="Gene3D" id="3.90.190.10">
    <property type="entry name" value="Protein tyrosine phosphatase superfamily"/>
    <property type="match status" value="1"/>
</dbReference>
<dbReference type="PANTHER" id="PTHR31126:SF1">
    <property type="entry name" value="TYROSINE SPECIFIC PROTEIN PHOSPHATASES DOMAIN-CONTAINING PROTEIN"/>
    <property type="match status" value="1"/>
</dbReference>
<dbReference type="RefSeq" id="WP_109585843.1">
    <property type="nucleotide sequence ID" value="NZ_CP029477.1"/>
</dbReference>
<protein>
    <submittedName>
        <fullName evidence="3">Protein-tyrosine-phosphatase</fullName>
    </submittedName>
</protein>
<proteinExistence type="inferred from homology"/>
<evidence type="ECO:0000256" key="1">
    <source>
        <dbReference type="ARBA" id="ARBA00009580"/>
    </source>
</evidence>
<dbReference type="InterPro" id="IPR026893">
    <property type="entry name" value="Tyr/Ser_Pase_IphP-type"/>
</dbReference>
<dbReference type="Proteomes" id="UP000246036">
    <property type="component" value="Chromosome"/>
</dbReference>
<dbReference type="InterPro" id="IPR029021">
    <property type="entry name" value="Prot-tyrosine_phosphatase-like"/>
</dbReference>
<dbReference type="PROSITE" id="PS50056">
    <property type="entry name" value="TYR_PHOSPHATASE_2"/>
    <property type="match status" value="1"/>
</dbReference>
<accession>A0ABN5LBM4</accession>
<feature type="domain" description="Tyrosine specific protein phosphatases" evidence="2">
    <location>
        <begin position="211"/>
        <end position="287"/>
    </location>
</feature>
<gene>
    <name evidence="3" type="ORF">DKL58_01520</name>
</gene>
<comment type="similarity">
    <text evidence="1">Belongs to the protein-tyrosine phosphatase family.</text>
</comment>
<dbReference type="InterPro" id="IPR000387">
    <property type="entry name" value="Tyr_Pase_dom"/>
</dbReference>
<dbReference type="SUPFAM" id="SSF52799">
    <property type="entry name" value="(Phosphotyrosine protein) phosphatases II"/>
    <property type="match status" value="1"/>
</dbReference>
<evidence type="ECO:0000259" key="2">
    <source>
        <dbReference type="PROSITE" id="PS50056"/>
    </source>
</evidence>
<name>A0ABN5LBM4_9LACO</name>
<dbReference type="EMBL" id="CP029477">
    <property type="protein sequence ID" value="AWM74756.1"/>
    <property type="molecule type" value="Genomic_DNA"/>
</dbReference>
<dbReference type="PANTHER" id="PTHR31126">
    <property type="entry name" value="TYROSINE-PROTEIN PHOSPHATASE"/>
    <property type="match status" value="1"/>
</dbReference>